<organism evidence="2 3">
    <name type="scientific">Brassica cretica</name>
    <name type="common">Mustard</name>
    <dbReference type="NCBI Taxonomy" id="69181"/>
    <lineage>
        <taxon>Eukaryota</taxon>
        <taxon>Viridiplantae</taxon>
        <taxon>Streptophyta</taxon>
        <taxon>Embryophyta</taxon>
        <taxon>Tracheophyta</taxon>
        <taxon>Spermatophyta</taxon>
        <taxon>Magnoliopsida</taxon>
        <taxon>eudicotyledons</taxon>
        <taxon>Gunneridae</taxon>
        <taxon>Pentapetalae</taxon>
        <taxon>rosids</taxon>
        <taxon>malvids</taxon>
        <taxon>Brassicales</taxon>
        <taxon>Brassicaceae</taxon>
        <taxon>Brassiceae</taxon>
        <taxon>Brassica</taxon>
    </lineage>
</organism>
<dbReference type="EMBL" id="QGKX02000996">
    <property type="protein sequence ID" value="KAF3559797.1"/>
    <property type="molecule type" value="Genomic_DNA"/>
</dbReference>
<proteinExistence type="predicted"/>
<gene>
    <name evidence="2" type="ORF">F2Q69_00013369</name>
</gene>
<sequence>MATGGAVCDMQTNKLCLTLIDPTVYYDPMRVVKQQTCYMEIGDDPGFIAVCYCDHGAELESETEASIDTQLKRRSTRSLKRRSTKN</sequence>
<evidence type="ECO:0000313" key="2">
    <source>
        <dbReference type="EMBL" id="KAF3559797.1"/>
    </source>
</evidence>
<accession>A0A8S9R874</accession>
<comment type="caution">
    <text evidence="2">The sequence shown here is derived from an EMBL/GenBank/DDBJ whole genome shotgun (WGS) entry which is preliminary data.</text>
</comment>
<dbReference type="AlphaFoldDB" id="A0A8S9R874"/>
<evidence type="ECO:0000256" key="1">
    <source>
        <dbReference type="SAM" id="MobiDB-lite"/>
    </source>
</evidence>
<name>A0A8S9R874_BRACR</name>
<protein>
    <submittedName>
        <fullName evidence="2">Uncharacterized protein</fullName>
    </submittedName>
</protein>
<dbReference type="Proteomes" id="UP000712600">
    <property type="component" value="Unassembled WGS sequence"/>
</dbReference>
<feature type="compositionally biased region" description="Basic residues" evidence="1">
    <location>
        <begin position="72"/>
        <end position="86"/>
    </location>
</feature>
<evidence type="ECO:0000313" key="3">
    <source>
        <dbReference type="Proteomes" id="UP000712600"/>
    </source>
</evidence>
<feature type="region of interest" description="Disordered" evidence="1">
    <location>
        <begin position="64"/>
        <end position="86"/>
    </location>
</feature>
<reference evidence="2" key="1">
    <citation type="submission" date="2019-12" db="EMBL/GenBank/DDBJ databases">
        <title>Genome sequencing and annotation of Brassica cretica.</title>
        <authorList>
            <person name="Studholme D.J."/>
            <person name="Sarris P."/>
        </authorList>
    </citation>
    <scope>NUCLEOTIDE SEQUENCE</scope>
    <source>
        <strain evidence="2">PFS-109/04</strain>
        <tissue evidence="2">Leaf</tissue>
    </source>
</reference>